<evidence type="ECO:0000313" key="10">
    <source>
        <dbReference type="Proteomes" id="UP000092687"/>
    </source>
</evidence>
<dbReference type="Proteomes" id="UP000092687">
    <property type="component" value="Chromosome"/>
</dbReference>
<feature type="transmembrane region" description="Helical" evidence="7">
    <location>
        <begin position="280"/>
        <end position="298"/>
    </location>
</feature>
<dbReference type="PROSITE" id="PS50850">
    <property type="entry name" value="MFS"/>
    <property type="match status" value="1"/>
</dbReference>
<dbReference type="GO" id="GO:0005886">
    <property type="term" value="C:plasma membrane"/>
    <property type="evidence" value="ECO:0007669"/>
    <property type="project" value="UniProtKB-SubCell"/>
</dbReference>
<evidence type="ECO:0000259" key="8">
    <source>
        <dbReference type="PROSITE" id="PS50850"/>
    </source>
</evidence>
<evidence type="ECO:0000256" key="6">
    <source>
        <dbReference type="ARBA" id="ARBA00023136"/>
    </source>
</evidence>
<dbReference type="STRING" id="1215089.BBI08_05380"/>
<organism evidence="9 10">
    <name type="scientific">Planococcus halocryophilus</name>
    <dbReference type="NCBI Taxonomy" id="1215089"/>
    <lineage>
        <taxon>Bacteria</taxon>
        <taxon>Bacillati</taxon>
        <taxon>Bacillota</taxon>
        <taxon>Bacilli</taxon>
        <taxon>Bacillales</taxon>
        <taxon>Caryophanaceae</taxon>
        <taxon>Planococcus</taxon>
    </lineage>
</organism>
<accession>A0A1C7DQ18</accession>
<comment type="subcellular location">
    <subcellularLocation>
        <location evidence="1">Cell membrane</location>
        <topology evidence="1">Multi-pass membrane protein</topology>
    </subcellularLocation>
</comment>
<evidence type="ECO:0000256" key="5">
    <source>
        <dbReference type="ARBA" id="ARBA00022989"/>
    </source>
</evidence>
<name>A0A1C7DQ18_9BACL</name>
<dbReference type="PANTHER" id="PTHR43124:SF3">
    <property type="entry name" value="CHLORAMPHENICOL EFFLUX PUMP RV0191"/>
    <property type="match status" value="1"/>
</dbReference>
<feature type="transmembrane region" description="Helical" evidence="7">
    <location>
        <begin position="46"/>
        <end position="66"/>
    </location>
</feature>
<evidence type="ECO:0000313" key="9">
    <source>
        <dbReference type="EMBL" id="ANU13303.1"/>
    </source>
</evidence>
<feature type="transmembrane region" description="Helical" evidence="7">
    <location>
        <begin position="371"/>
        <end position="391"/>
    </location>
</feature>
<dbReference type="RefSeq" id="WP_008498514.1">
    <property type="nucleotide sequence ID" value="NZ_CP016537.2"/>
</dbReference>
<dbReference type="InterPro" id="IPR011701">
    <property type="entry name" value="MFS"/>
</dbReference>
<dbReference type="EMBL" id="CP016537">
    <property type="protein sequence ID" value="ANU13303.1"/>
    <property type="molecule type" value="Genomic_DNA"/>
</dbReference>
<dbReference type="CDD" id="cd17324">
    <property type="entry name" value="MFS_NepI_like"/>
    <property type="match status" value="1"/>
</dbReference>
<feature type="transmembrane region" description="Helical" evidence="7">
    <location>
        <begin position="78"/>
        <end position="100"/>
    </location>
</feature>
<dbReference type="InterPro" id="IPR036259">
    <property type="entry name" value="MFS_trans_sf"/>
</dbReference>
<sequence>MTKDVKKDLMNTKQKVLAFTLTLLTFVMGTSEFVIVGLLTEVSSDLNISLAVAGTLVSGFAIAYAIGTPVMTAYVSRFPKYPLMLILISLFIVGNVISALSETYELLIVSRILTAVVSGVLVALSMSIASDIMPDSKKGPVIALIFAGFTISNVIGVPLGTLIGQLGNWQLTFWFTTLLGVTSLIMSIFILPRELKVEKASAKEQLGLLTNPRMILAFFIPTFSIAGTYTIYTYITPILEEGLAIPTGYVSAILLAYGAFSIFSNVLAGKIASRNGVSKLRYVFIVQAAILGSLYFTMESTYAGLVSLMLMAVMIYAMNATIQLYLMNLATVHFPAAKDFASSLTPVAVNVGIALGATLGGYVVANGSLVQLSLVGAFCALIASTLAFASYRLDRKGSFSGSEAYEGSNL</sequence>
<feature type="domain" description="Major facilitator superfamily (MFS) profile" evidence="8">
    <location>
        <begin position="17"/>
        <end position="395"/>
    </location>
</feature>
<keyword evidence="10" id="KW-1185">Reference proteome</keyword>
<evidence type="ECO:0000256" key="3">
    <source>
        <dbReference type="ARBA" id="ARBA00022475"/>
    </source>
</evidence>
<keyword evidence="4 7" id="KW-0812">Transmembrane</keyword>
<dbReference type="Pfam" id="PF07690">
    <property type="entry name" value="MFS_1"/>
    <property type="match status" value="1"/>
</dbReference>
<evidence type="ECO:0000256" key="7">
    <source>
        <dbReference type="SAM" id="Phobius"/>
    </source>
</evidence>
<dbReference type="InterPro" id="IPR020846">
    <property type="entry name" value="MFS_dom"/>
</dbReference>
<evidence type="ECO:0000256" key="1">
    <source>
        <dbReference type="ARBA" id="ARBA00004651"/>
    </source>
</evidence>
<reference evidence="10" key="1">
    <citation type="submission" date="2016-07" db="EMBL/GenBank/DDBJ databases">
        <authorList>
            <person name="See-Too W.S."/>
        </authorList>
    </citation>
    <scope>NUCLEOTIDE SEQUENCE [LARGE SCALE GENOMIC DNA]</scope>
    <source>
        <strain evidence="10">DSM 24743</strain>
    </source>
</reference>
<feature type="transmembrane region" description="Helical" evidence="7">
    <location>
        <begin position="347"/>
        <end position="365"/>
    </location>
</feature>
<keyword evidence="5 7" id="KW-1133">Transmembrane helix</keyword>
<protein>
    <submittedName>
        <fullName evidence="9">MFS transporter</fullName>
    </submittedName>
</protein>
<feature type="transmembrane region" description="Helical" evidence="7">
    <location>
        <begin position="213"/>
        <end position="235"/>
    </location>
</feature>
<dbReference type="KEGG" id="phc:BBI08_05380"/>
<keyword evidence="3" id="KW-1003">Cell membrane</keyword>
<reference evidence="10" key="2">
    <citation type="submission" date="2016-10" db="EMBL/GenBank/DDBJ databases">
        <authorList>
            <person name="See-Too W.S."/>
        </authorList>
    </citation>
    <scope>NUCLEOTIDE SEQUENCE [LARGE SCALE GENOMIC DNA]</scope>
    <source>
        <strain evidence="10">DSM 24743</strain>
    </source>
</reference>
<dbReference type="SUPFAM" id="SSF103473">
    <property type="entry name" value="MFS general substrate transporter"/>
    <property type="match status" value="1"/>
</dbReference>
<dbReference type="OrthoDB" id="9788453at2"/>
<feature type="transmembrane region" description="Helical" evidence="7">
    <location>
        <begin position="171"/>
        <end position="192"/>
    </location>
</feature>
<dbReference type="InterPro" id="IPR050189">
    <property type="entry name" value="MFS_Efflux_Transporters"/>
</dbReference>
<feature type="transmembrane region" description="Helical" evidence="7">
    <location>
        <begin position="141"/>
        <end position="159"/>
    </location>
</feature>
<dbReference type="PANTHER" id="PTHR43124">
    <property type="entry name" value="PURINE EFFLUX PUMP PBUE"/>
    <property type="match status" value="1"/>
</dbReference>
<dbReference type="GO" id="GO:0022857">
    <property type="term" value="F:transmembrane transporter activity"/>
    <property type="evidence" value="ECO:0007669"/>
    <property type="project" value="InterPro"/>
</dbReference>
<gene>
    <name evidence="9" type="ORF">BBI08_05380</name>
</gene>
<proteinExistence type="predicted"/>
<evidence type="ECO:0000256" key="2">
    <source>
        <dbReference type="ARBA" id="ARBA00022448"/>
    </source>
</evidence>
<feature type="transmembrane region" description="Helical" evidence="7">
    <location>
        <begin position="304"/>
        <end position="326"/>
    </location>
</feature>
<feature type="transmembrane region" description="Helical" evidence="7">
    <location>
        <begin position="106"/>
        <end position="129"/>
    </location>
</feature>
<evidence type="ECO:0000256" key="4">
    <source>
        <dbReference type="ARBA" id="ARBA00022692"/>
    </source>
</evidence>
<keyword evidence="6 7" id="KW-0472">Membrane</keyword>
<dbReference type="Gene3D" id="1.20.1250.20">
    <property type="entry name" value="MFS general substrate transporter like domains"/>
    <property type="match status" value="1"/>
</dbReference>
<feature type="transmembrane region" description="Helical" evidence="7">
    <location>
        <begin position="247"/>
        <end position="268"/>
    </location>
</feature>
<keyword evidence="2" id="KW-0813">Transport</keyword>
<dbReference type="AlphaFoldDB" id="A0A1C7DQ18"/>
<feature type="transmembrane region" description="Helical" evidence="7">
    <location>
        <begin position="16"/>
        <end position="40"/>
    </location>
</feature>